<accession>A0ABP8R3B8</accession>
<sequence length="156" mass="17140">MEKILITGATYGLGVRVAKMLESSFEVVLSASENIPEFMSHKIISIPKGVNPTFAHEMLKLALDKGCSYILPLLLLEIESLSESLVLFEEYGITVLCPSKAQLEDMEIVPNPPKELPLSVLVNKRDLLTQREVDIEANGLGIISDSGEEFLLAIAR</sequence>
<evidence type="ECO:0000313" key="2">
    <source>
        <dbReference type="Proteomes" id="UP001500394"/>
    </source>
</evidence>
<dbReference type="EMBL" id="BAABGR010000020">
    <property type="protein sequence ID" value="GAA4517108.1"/>
    <property type="molecule type" value="Genomic_DNA"/>
</dbReference>
<evidence type="ECO:0008006" key="3">
    <source>
        <dbReference type="Google" id="ProtNLM"/>
    </source>
</evidence>
<organism evidence="1 2">
    <name type="scientific">Sphingobacterium thermophilum</name>
    <dbReference type="NCBI Taxonomy" id="768534"/>
    <lineage>
        <taxon>Bacteria</taxon>
        <taxon>Pseudomonadati</taxon>
        <taxon>Bacteroidota</taxon>
        <taxon>Sphingobacteriia</taxon>
        <taxon>Sphingobacteriales</taxon>
        <taxon>Sphingobacteriaceae</taxon>
        <taxon>Sphingobacterium</taxon>
    </lineage>
</organism>
<keyword evidence="2" id="KW-1185">Reference proteome</keyword>
<dbReference type="Gene3D" id="3.40.50.20">
    <property type="match status" value="1"/>
</dbReference>
<evidence type="ECO:0000313" key="1">
    <source>
        <dbReference type="EMBL" id="GAA4517108.1"/>
    </source>
</evidence>
<gene>
    <name evidence="1" type="ORF">GCM10023173_17230</name>
</gene>
<dbReference type="Proteomes" id="UP001500394">
    <property type="component" value="Unassembled WGS sequence"/>
</dbReference>
<reference evidence="2" key="1">
    <citation type="journal article" date="2019" name="Int. J. Syst. Evol. Microbiol.">
        <title>The Global Catalogue of Microorganisms (GCM) 10K type strain sequencing project: providing services to taxonomists for standard genome sequencing and annotation.</title>
        <authorList>
            <consortium name="The Broad Institute Genomics Platform"/>
            <consortium name="The Broad Institute Genome Sequencing Center for Infectious Disease"/>
            <person name="Wu L."/>
            <person name="Ma J."/>
        </authorList>
    </citation>
    <scope>NUCLEOTIDE SEQUENCE [LARGE SCALE GENOMIC DNA]</scope>
    <source>
        <strain evidence="2">JCM 17858</strain>
    </source>
</reference>
<proteinExistence type="predicted"/>
<protein>
    <recommendedName>
        <fullName evidence="3">Short chain dehydrogenase</fullName>
    </recommendedName>
</protein>
<name>A0ABP8R3B8_9SPHI</name>
<dbReference type="RefSeq" id="WP_345067502.1">
    <property type="nucleotide sequence ID" value="NZ_BAABGR010000020.1"/>
</dbReference>
<comment type="caution">
    <text evidence="1">The sequence shown here is derived from an EMBL/GenBank/DDBJ whole genome shotgun (WGS) entry which is preliminary data.</text>
</comment>